<dbReference type="GO" id="GO:0006189">
    <property type="term" value="P:'de novo' IMP biosynthetic process"/>
    <property type="evidence" value="ECO:0007669"/>
    <property type="project" value="InterPro"/>
</dbReference>
<evidence type="ECO:0000313" key="3">
    <source>
        <dbReference type="Proteomes" id="UP000018348"/>
    </source>
</evidence>
<name>T2IB51_CROWT</name>
<organism evidence="2 3">
    <name type="scientific">Crocosphaera watsonii WH 8502</name>
    <dbReference type="NCBI Taxonomy" id="423474"/>
    <lineage>
        <taxon>Bacteria</taxon>
        <taxon>Bacillati</taxon>
        <taxon>Cyanobacteriota</taxon>
        <taxon>Cyanophyceae</taxon>
        <taxon>Oscillatoriophycideae</taxon>
        <taxon>Chroococcales</taxon>
        <taxon>Aphanothecaceae</taxon>
        <taxon>Crocosphaera</taxon>
    </lineage>
</organism>
<accession>T2IB51</accession>
<reference evidence="2 3" key="1">
    <citation type="submission" date="2013-01" db="EMBL/GenBank/DDBJ databases">
        <authorList>
            <person name="Bench S."/>
        </authorList>
    </citation>
    <scope>NUCLEOTIDE SEQUENCE [LARGE SCALE GENOMIC DNA]</scope>
    <source>
        <strain evidence="2 3">WH 8502</strain>
    </source>
</reference>
<dbReference type="GO" id="GO:0004642">
    <property type="term" value="F:phosphoribosylformylglycinamidine synthase activity"/>
    <property type="evidence" value="ECO:0007669"/>
    <property type="project" value="UniProtKB-EC"/>
</dbReference>
<sequence length="66" mass="7593">MNAPFTPEEIAAEGIKPSEYEEIVQRLGRHPNRAELGMFGVMWSEHCCYKNSRPLLKNFPTEGDRI</sequence>
<dbReference type="SUPFAM" id="SSF109736">
    <property type="entry name" value="FGAM synthase PurL, linker domain"/>
    <property type="match status" value="1"/>
</dbReference>
<dbReference type="InterPro" id="IPR041609">
    <property type="entry name" value="PurL_linker"/>
</dbReference>
<dbReference type="PANTHER" id="PTHR43555:SF1">
    <property type="entry name" value="PHOSPHORIBOSYLFORMYLGLYCINAMIDINE SYNTHASE SUBUNIT PURL"/>
    <property type="match status" value="1"/>
</dbReference>
<feature type="domain" description="Phosphoribosylformylglycinamidine synthase linker" evidence="1">
    <location>
        <begin position="15"/>
        <end position="50"/>
    </location>
</feature>
<dbReference type="InterPro" id="IPR010074">
    <property type="entry name" value="PRibForGlyAmidine_synth_PurL"/>
</dbReference>
<dbReference type="EMBL" id="CAQK01000349">
    <property type="protein sequence ID" value="CCQ50756.1"/>
    <property type="molecule type" value="Genomic_DNA"/>
</dbReference>
<dbReference type="Pfam" id="PF18072">
    <property type="entry name" value="FGAR-AT_linker"/>
    <property type="match status" value="1"/>
</dbReference>
<comment type="caution">
    <text evidence="2">The sequence shown here is derived from an EMBL/GenBank/DDBJ whole genome shotgun (WGS) entry which is preliminary data.</text>
</comment>
<protein>
    <submittedName>
        <fullName evidence="2">Phosphoribosylformylglycinamidine synthase, synthetase subunit</fullName>
        <ecNumber evidence="2">6.3.5.3</ecNumber>
    </submittedName>
</protein>
<evidence type="ECO:0000313" key="2">
    <source>
        <dbReference type="EMBL" id="CCQ50756.1"/>
    </source>
</evidence>
<keyword evidence="2" id="KW-0436">Ligase</keyword>
<dbReference type="EC" id="6.3.5.3" evidence="2"/>
<dbReference type="PANTHER" id="PTHR43555">
    <property type="entry name" value="PHOSPHORIBOSYLFORMYLGLYCINAMIDINE SYNTHASE SUBUNIT PURL"/>
    <property type="match status" value="1"/>
</dbReference>
<dbReference type="AlphaFoldDB" id="T2IB51"/>
<dbReference type="Proteomes" id="UP000018348">
    <property type="component" value="Unassembled WGS sequence"/>
</dbReference>
<reference evidence="2 3" key="2">
    <citation type="submission" date="2013-09" db="EMBL/GenBank/DDBJ databases">
        <title>Whole genome comparison of six Crocosphaera watsonii strains with differing phenotypes.</title>
        <authorList>
            <person name="Bench S.R."/>
            <person name="Heller P."/>
            <person name="Frank I."/>
            <person name="Arciniega M."/>
            <person name="Shilova I.N."/>
            <person name="Zehr J.P."/>
        </authorList>
    </citation>
    <scope>NUCLEOTIDE SEQUENCE [LARGE SCALE GENOMIC DNA]</scope>
    <source>
        <strain evidence="2 3">WH 8502</strain>
    </source>
</reference>
<gene>
    <name evidence="2" type="ORF">CWATWH8502_1729</name>
</gene>
<evidence type="ECO:0000259" key="1">
    <source>
        <dbReference type="Pfam" id="PF18072"/>
    </source>
</evidence>
<proteinExistence type="predicted"/>